<dbReference type="InterPro" id="IPR032710">
    <property type="entry name" value="NTF2-like_dom_sf"/>
</dbReference>
<accession>A0ABV3FK19</accession>
<sequence>MSLTDAQLMELYDKQALHDNLMMYVRGADRHDRELMRSTYWPDSFDDHGAYVGDGQGWADAAMTWHDKIYSCNHHVSNVLSEIEGNRAKRESMFVCVVPFREPEVTMFQAGRYRDLCEKRDGVWKILHRTCVWDWIDVRPINSDWEIVDVPRVSHWGAWYPEDPIYLDWVQSPPTEFPRQPGRHP</sequence>
<dbReference type="Proteomes" id="UP001551658">
    <property type="component" value="Unassembled WGS sequence"/>
</dbReference>
<protein>
    <submittedName>
        <fullName evidence="2">Nuclear transport factor 2 family protein</fullName>
    </submittedName>
</protein>
<dbReference type="SUPFAM" id="SSF54427">
    <property type="entry name" value="NTF2-like"/>
    <property type="match status" value="1"/>
</dbReference>
<comment type="caution">
    <text evidence="2">The sequence shown here is derived from an EMBL/GenBank/DDBJ whole genome shotgun (WGS) entry which is preliminary data.</text>
</comment>
<dbReference type="InterPro" id="IPR037401">
    <property type="entry name" value="SnoaL-like"/>
</dbReference>
<name>A0ABV3FK19_9NOCA</name>
<gene>
    <name evidence="2" type="ORF">AB0H72_34765</name>
</gene>
<evidence type="ECO:0000313" key="2">
    <source>
        <dbReference type="EMBL" id="MEV0367858.1"/>
    </source>
</evidence>
<dbReference type="Gene3D" id="3.10.450.50">
    <property type="match status" value="1"/>
</dbReference>
<evidence type="ECO:0000259" key="1">
    <source>
        <dbReference type="Pfam" id="PF13577"/>
    </source>
</evidence>
<reference evidence="2 3" key="1">
    <citation type="submission" date="2024-06" db="EMBL/GenBank/DDBJ databases">
        <title>The Natural Products Discovery Center: Release of the First 8490 Sequenced Strains for Exploring Actinobacteria Biosynthetic Diversity.</title>
        <authorList>
            <person name="Kalkreuter E."/>
            <person name="Kautsar S.A."/>
            <person name="Yang D."/>
            <person name="Bader C.D."/>
            <person name="Teijaro C.N."/>
            <person name="Fluegel L."/>
            <person name="Davis C.M."/>
            <person name="Simpson J.R."/>
            <person name="Lauterbach L."/>
            <person name="Steele A.D."/>
            <person name="Gui C."/>
            <person name="Meng S."/>
            <person name="Li G."/>
            <person name="Viehrig K."/>
            <person name="Ye F."/>
            <person name="Su P."/>
            <person name="Kiefer A.F."/>
            <person name="Nichols A."/>
            <person name="Cepeda A.J."/>
            <person name="Yan W."/>
            <person name="Fan B."/>
            <person name="Jiang Y."/>
            <person name="Adhikari A."/>
            <person name="Zheng C.-J."/>
            <person name="Schuster L."/>
            <person name="Cowan T.M."/>
            <person name="Smanski M.J."/>
            <person name="Chevrette M.G."/>
            <person name="De Carvalho L.P.S."/>
            <person name="Shen B."/>
        </authorList>
    </citation>
    <scope>NUCLEOTIDE SEQUENCE [LARGE SCALE GENOMIC DNA]</scope>
    <source>
        <strain evidence="2 3">NPDC050671</strain>
    </source>
</reference>
<dbReference type="RefSeq" id="WP_357988012.1">
    <property type="nucleotide sequence ID" value="NZ_JBFAIH010000038.1"/>
</dbReference>
<dbReference type="Pfam" id="PF13577">
    <property type="entry name" value="SnoaL_4"/>
    <property type="match status" value="1"/>
</dbReference>
<dbReference type="EMBL" id="JBFAIH010000038">
    <property type="protein sequence ID" value="MEV0367858.1"/>
    <property type="molecule type" value="Genomic_DNA"/>
</dbReference>
<feature type="domain" description="SnoaL-like" evidence="1">
    <location>
        <begin position="10"/>
        <end position="130"/>
    </location>
</feature>
<evidence type="ECO:0000313" key="3">
    <source>
        <dbReference type="Proteomes" id="UP001551658"/>
    </source>
</evidence>
<proteinExistence type="predicted"/>
<keyword evidence="3" id="KW-1185">Reference proteome</keyword>
<organism evidence="2 3">
    <name type="scientific">Nocardia fusca</name>
    <dbReference type="NCBI Taxonomy" id="941183"/>
    <lineage>
        <taxon>Bacteria</taxon>
        <taxon>Bacillati</taxon>
        <taxon>Actinomycetota</taxon>
        <taxon>Actinomycetes</taxon>
        <taxon>Mycobacteriales</taxon>
        <taxon>Nocardiaceae</taxon>
        <taxon>Nocardia</taxon>
    </lineage>
</organism>